<dbReference type="RefSeq" id="WP_068556101.1">
    <property type="nucleotide sequence ID" value="NZ_LOEE01000031.1"/>
</dbReference>
<gene>
    <name evidence="2" type="ORF">AN619_15020</name>
</gene>
<reference evidence="2 3" key="1">
    <citation type="submission" date="2015-12" db="EMBL/GenBank/DDBJ databases">
        <title>Draft genome sequence of the thermoanaerobe Thermotalea metallivorans, an isolate from the runoff channel of the Great Artesian Basin, Australia.</title>
        <authorList>
            <person name="Patel B.K."/>
        </authorList>
    </citation>
    <scope>NUCLEOTIDE SEQUENCE [LARGE SCALE GENOMIC DNA]</scope>
    <source>
        <strain evidence="2 3">B2-1</strain>
    </source>
</reference>
<dbReference type="OrthoDB" id="1705722at2"/>
<sequence>MAKSKSIESEKQQLSIGKIISIVVLVFTFVPVSVLSIVYLTNENFQYIANRHLSNGPGLIGKYFQSFPTREEREEQKRKVANYLLDLDLPRAVDKLILIKKEDEALYSALVKIMAEKNAKKTGNILELIRDSSIKKDILVSTLEQIDNEKKTSLSDKAKYYETLSLPNLIEEIHGALNSGIISFHDMGKIVEQMNEKTAVKVLSSFDEEISTKLTSYFESGVKRQRLKEIVNQMKDKEKSLIHMAQIYNTEKPDKLIEDLGSEKKFKMEELSVIYRNMSILQGAKVLSKIEDKDFIIRLFNRIKEDEVIREGKDFITPDLSKAMKIYSEYDRKVQELVGIYKKMEPQQVADMVTKLFQNSKASKQYTLENGENLVIGDRDIAIDVMKNLPQKLAAEILASLDADLASEISKTLALPNG</sequence>
<feature type="transmembrane region" description="Helical" evidence="1">
    <location>
        <begin position="20"/>
        <end position="40"/>
    </location>
</feature>
<evidence type="ECO:0008006" key="4">
    <source>
        <dbReference type="Google" id="ProtNLM"/>
    </source>
</evidence>
<name>A0A140L5C3_9FIRM</name>
<dbReference type="SUPFAM" id="SSF158791">
    <property type="entry name" value="MgtE N-terminal domain-like"/>
    <property type="match status" value="1"/>
</dbReference>
<dbReference type="AlphaFoldDB" id="A0A140L5C3"/>
<proteinExistence type="predicted"/>
<accession>A0A140L5C3</accession>
<keyword evidence="1" id="KW-0472">Membrane</keyword>
<dbReference type="EMBL" id="LOEE01000031">
    <property type="protein sequence ID" value="KXG75748.1"/>
    <property type="molecule type" value="Genomic_DNA"/>
</dbReference>
<evidence type="ECO:0000313" key="3">
    <source>
        <dbReference type="Proteomes" id="UP000070456"/>
    </source>
</evidence>
<organism evidence="2 3">
    <name type="scientific">Thermotalea metallivorans</name>
    <dbReference type="NCBI Taxonomy" id="520762"/>
    <lineage>
        <taxon>Bacteria</taxon>
        <taxon>Bacillati</taxon>
        <taxon>Bacillota</taxon>
        <taxon>Clostridia</taxon>
        <taxon>Peptostreptococcales</taxon>
        <taxon>Thermotaleaceae</taxon>
        <taxon>Thermotalea</taxon>
    </lineage>
</organism>
<keyword evidence="3" id="KW-1185">Reference proteome</keyword>
<dbReference type="STRING" id="520762.AN619_15020"/>
<keyword evidence="1" id="KW-0812">Transmembrane</keyword>
<comment type="caution">
    <text evidence="2">The sequence shown here is derived from an EMBL/GenBank/DDBJ whole genome shotgun (WGS) entry which is preliminary data.</text>
</comment>
<keyword evidence="1" id="KW-1133">Transmembrane helix</keyword>
<dbReference type="Proteomes" id="UP000070456">
    <property type="component" value="Unassembled WGS sequence"/>
</dbReference>
<evidence type="ECO:0000313" key="2">
    <source>
        <dbReference type="EMBL" id="KXG75748.1"/>
    </source>
</evidence>
<protein>
    <recommendedName>
        <fullName evidence="4">Flagellar motor switch protein FliG</fullName>
    </recommendedName>
</protein>
<evidence type="ECO:0000256" key="1">
    <source>
        <dbReference type="SAM" id="Phobius"/>
    </source>
</evidence>